<dbReference type="InterPro" id="IPR018391">
    <property type="entry name" value="PQQ_b-propeller_rpt"/>
</dbReference>
<dbReference type="Proteomes" id="UP000318384">
    <property type="component" value="Chromosome"/>
</dbReference>
<feature type="domain" description="Pyrrolo-quinoline quinone repeat" evidence="2">
    <location>
        <begin position="1194"/>
        <end position="1460"/>
    </location>
</feature>
<reference evidence="3 4" key="1">
    <citation type="submission" date="2019-03" db="EMBL/GenBank/DDBJ databases">
        <title>Deep-cultivation of Planctomycetes and their phenomic and genomic characterization uncovers novel biology.</title>
        <authorList>
            <person name="Wiegand S."/>
            <person name="Jogler M."/>
            <person name="Boedeker C."/>
            <person name="Pinto D."/>
            <person name="Vollmers J."/>
            <person name="Rivas-Marin E."/>
            <person name="Kohn T."/>
            <person name="Peeters S.H."/>
            <person name="Heuer A."/>
            <person name="Rast P."/>
            <person name="Oberbeckmann S."/>
            <person name="Bunk B."/>
            <person name="Jeske O."/>
            <person name="Meyerdierks A."/>
            <person name="Storesund J.E."/>
            <person name="Kallscheuer N."/>
            <person name="Luecker S."/>
            <person name="Lage O.M."/>
            <person name="Pohl T."/>
            <person name="Merkel B.J."/>
            <person name="Hornburger P."/>
            <person name="Mueller R.-W."/>
            <person name="Bruemmer F."/>
            <person name="Labrenz M."/>
            <person name="Spormann A.M."/>
            <person name="Op den Camp H."/>
            <person name="Overmann J."/>
            <person name="Amann R."/>
            <person name="Jetten M.S.M."/>
            <person name="Mascher T."/>
            <person name="Medema M.H."/>
            <person name="Devos D.P."/>
            <person name="Kaster A.-K."/>
            <person name="Ovreas L."/>
            <person name="Rohde M."/>
            <person name="Galperin M.Y."/>
            <person name="Jogler C."/>
        </authorList>
    </citation>
    <scope>NUCLEOTIDE SEQUENCE [LARGE SCALE GENOMIC DNA]</scope>
    <source>
        <strain evidence="3 4">V202</strain>
    </source>
</reference>
<evidence type="ECO:0000256" key="1">
    <source>
        <dbReference type="SAM" id="SignalP"/>
    </source>
</evidence>
<keyword evidence="1" id="KW-0732">Signal</keyword>
<dbReference type="PANTHER" id="PTHR34512">
    <property type="entry name" value="CELL SURFACE PROTEIN"/>
    <property type="match status" value="1"/>
</dbReference>
<feature type="domain" description="Pyrrolo-quinoline quinone repeat" evidence="2">
    <location>
        <begin position="646"/>
        <end position="762"/>
    </location>
</feature>
<gene>
    <name evidence="3" type="ORF">V202x_49930</name>
</gene>
<dbReference type="SUPFAM" id="SSF50998">
    <property type="entry name" value="Quinoprotein alcohol dehydrogenase-like"/>
    <property type="match status" value="2"/>
</dbReference>
<evidence type="ECO:0000313" key="3">
    <source>
        <dbReference type="EMBL" id="QDU11569.1"/>
    </source>
</evidence>
<dbReference type="OrthoDB" id="242013at2"/>
<feature type="chain" id="PRO_5021734333" evidence="1">
    <location>
        <begin position="27"/>
        <end position="1566"/>
    </location>
</feature>
<dbReference type="Gene3D" id="2.130.10.10">
    <property type="entry name" value="YVTN repeat-like/Quinoprotein amine dehydrogenase"/>
    <property type="match status" value="2"/>
</dbReference>
<proteinExistence type="predicted"/>
<evidence type="ECO:0000259" key="2">
    <source>
        <dbReference type="Pfam" id="PF13360"/>
    </source>
</evidence>
<keyword evidence="4" id="KW-1185">Reference proteome</keyword>
<feature type="domain" description="Pyrrolo-quinoline quinone repeat" evidence="2">
    <location>
        <begin position="491"/>
        <end position="628"/>
    </location>
</feature>
<dbReference type="EMBL" id="CP037422">
    <property type="protein sequence ID" value="QDU11569.1"/>
    <property type="molecule type" value="Genomic_DNA"/>
</dbReference>
<accession>A0A517X253</accession>
<protein>
    <submittedName>
        <fullName evidence="3">Outer membrane biogenesis protein BamB</fullName>
    </submittedName>
</protein>
<dbReference type="InterPro" id="IPR002372">
    <property type="entry name" value="PQQ_rpt_dom"/>
</dbReference>
<organism evidence="3 4">
    <name type="scientific">Gimesia aquarii</name>
    <dbReference type="NCBI Taxonomy" id="2527964"/>
    <lineage>
        <taxon>Bacteria</taxon>
        <taxon>Pseudomonadati</taxon>
        <taxon>Planctomycetota</taxon>
        <taxon>Planctomycetia</taxon>
        <taxon>Planctomycetales</taxon>
        <taxon>Planctomycetaceae</taxon>
        <taxon>Gimesia</taxon>
    </lineage>
</organism>
<feature type="signal peptide" evidence="1">
    <location>
        <begin position="1"/>
        <end position="26"/>
    </location>
</feature>
<dbReference type="PANTHER" id="PTHR34512:SF30">
    <property type="entry name" value="OUTER MEMBRANE PROTEIN ASSEMBLY FACTOR BAMB"/>
    <property type="match status" value="1"/>
</dbReference>
<dbReference type="InterPro" id="IPR015943">
    <property type="entry name" value="WD40/YVTN_repeat-like_dom_sf"/>
</dbReference>
<dbReference type="Pfam" id="PF13360">
    <property type="entry name" value="PQQ_2"/>
    <property type="match status" value="3"/>
</dbReference>
<dbReference type="SMART" id="SM00564">
    <property type="entry name" value="PQQ"/>
    <property type="match status" value="6"/>
</dbReference>
<evidence type="ECO:0000313" key="4">
    <source>
        <dbReference type="Proteomes" id="UP000318384"/>
    </source>
</evidence>
<name>A0A517X253_9PLAN</name>
<sequence precursor="true">MHSFNRILIIALIVSTCQAFPQMTHAQAADEKDEVFEHNEPNQQAKPLNELKKIIQGWFGQAKPARVQLASPTTKSKDHAHYRFPQDLEQERRFKSTQQLIDDQQWEAAREKLQLMLENSLNLPVHVKGHRALITDRELIYQLLERLPAEEREKFNRQYHALAEKLFTDAQLNQASPEIYAEIATRFATTTFGFKAMNYLVSYHIDRGEFGLAELYIQRLLKYRAPITESSQWRTKAAFVLKQTGKQSLIAELLSSGRDATQTDETIEIAGSLQIPEEWLSKQVVLNLASNLLLDEWPMLLGSPNRSARAQNADPLLIPRWSSGITSNHSIQSQLKLIQDDLQSLNRATIPALPALAINGKIVFRTLKGVQVLNAQTGDPLWESALENSPEASYIASQLKGVNIPQARGLFDPVPAKQTLAAYTGTNPDHHALTSLIFRNANWGSQSSDGQHLFIIENMRLNFQSSPSYRSFNRFGRRNNSSQRTLWSSNQIVAYDLKSGQPAWKVGGTKFDEPFDLPLAGTFFFGAPTPAGNELYVVGERDREIRVYALDPQTGEERWSQQIGNPDQDIETDMVRRWWIAPVTVDQGVLICPTNIGLLTAIDRLNHSILWSTQYASVPTNHSGNRFNRISQTAVETLGQRWCPSAPVISKNKVIYTPPDEKALICLDLITGTPCWTKRAKETFLYLAGVVDDHILLVGLNGVTSISLTNGKKIWNKAFQSSAGPPSGQSVIADKRLHVPLQSGQVWTFDVDSGKVINKIFSTKDAPPLGNLIIYEGQFLSLSGSGLVSYEQKETFEAKIKQIKEENSQSSLALYKESKLLMMSHRYQDALAKLEQIDILELPTKHRQNFHDLIVNCLSSLIRSDFQKYDQLVNQLSQRVRSEKERIELKRLLIERFIVRQQHTDALDLILELSNAPEETFFQTASTELRIDYWLASKALELWNQTGPSNREQITSKISLRAQQILGAEPLQQKRFLNQFGFHDAALPVLKQLIESALQSDQFYEAELWLTRLMKHKSPQVSAQALARMVDLCLKFNLTQDAGYYLDQLSQYDQSLTILDNRTIDQFLKQKRSRLNSDFEKNKHNPWQPQKLKLIVAGSDRSRSRYYSSRRLPLNTKASSLPFYQSRTLAVSSKENRLTMSMPYNNRLIWSTPLRSSLGSRSSSLNESEIVGHNLILQHRDMLHFYNLVDQKLIWSKKLEKKRTSGYYSNSYTRLRPAHLASATTLLHQHHPSIAVRTKGMIAAANADYTCYYSRRKIVLVDTRTGKVRWTHDNLDQETRVLGDDRLIYLVTRDRVTRKILRVSDGQQTDLKNINHSLQNVIYQNDSAFVAIESESNGKKKEQTSIYSFHSQSTEHLWDLDFPKDSLFGIFDYHYLSVLSPSGELFLVDLRTGKKSVLESIPPAELKKYRNFYLISDGKYIYFVTHSQSSNSISVNAPSIPINGVLYVFDRQTGKKIWNQSFKKQHLVLNTQNLLPVILLVSRDYKRTGNRATSIVHLQAVDKQTGKNLLTWKAPLGSNIHTVAVDQRQKIIEILTHNARIRLYDTDVLANGAPIAPVLEQLPEKN</sequence>
<dbReference type="InterPro" id="IPR011047">
    <property type="entry name" value="Quinoprotein_ADH-like_sf"/>
</dbReference>
<dbReference type="RefSeq" id="WP_145179340.1">
    <property type="nucleotide sequence ID" value="NZ_CP037422.1"/>
</dbReference>